<gene>
    <name evidence="1" type="ORF">TSPGSL018_16558</name>
</gene>
<sequence>MRVTRFLSTPHLYCGARGGANEANTASPVPDWAAWSRPKCSAPG</sequence>
<reference evidence="1" key="1">
    <citation type="submission" date="2014-05" db="EMBL/GenBank/DDBJ databases">
        <title>The transcriptome of the halophilic microalga Tetraselmis sp. GSL018 isolated from the Great Salt Lake, Utah.</title>
        <authorList>
            <person name="Jinkerson R.E."/>
            <person name="D'Adamo S."/>
            <person name="Posewitz M.C."/>
        </authorList>
    </citation>
    <scope>NUCLEOTIDE SEQUENCE</scope>
    <source>
        <strain evidence="1">GSL018</strain>
    </source>
</reference>
<protein>
    <submittedName>
        <fullName evidence="1">Uncharacterized protein</fullName>
    </submittedName>
</protein>
<organism evidence="1">
    <name type="scientific">Tetraselmis sp. GSL018</name>
    <dbReference type="NCBI Taxonomy" id="582737"/>
    <lineage>
        <taxon>Eukaryota</taxon>
        <taxon>Viridiplantae</taxon>
        <taxon>Chlorophyta</taxon>
        <taxon>core chlorophytes</taxon>
        <taxon>Chlorodendrophyceae</taxon>
        <taxon>Chlorodendrales</taxon>
        <taxon>Chlorodendraceae</taxon>
        <taxon>Tetraselmis</taxon>
    </lineage>
</organism>
<accession>A0A061S531</accession>
<dbReference type="EMBL" id="GBEZ01007578">
    <property type="protein sequence ID" value="JAC77896.1"/>
    <property type="molecule type" value="Transcribed_RNA"/>
</dbReference>
<proteinExistence type="predicted"/>
<dbReference type="AlphaFoldDB" id="A0A061S531"/>
<name>A0A061S531_9CHLO</name>
<evidence type="ECO:0000313" key="1">
    <source>
        <dbReference type="EMBL" id="JAC77896.1"/>
    </source>
</evidence>